<gene>
    <name evidence="1" type="ORF">ACFQQA_16420</name>
</gene>
<name>A0ABW2IYH8_9GAMM</name>
<dbReference type="RefSeq" id="WP_100689795.1">
    <property type="nucleotide sequence ID" value="NZ_JBHTBD010000009.1"/>
</dbReference>
<protein>
    <submittedName>
        <fullName evidence="1">Uncharacterized protein</fullName>
    </submittedName>
</protein>
<evidence type="ECO:0000313" key="1">
    <source>
        <dbReference type="EMBL" id="MFC7296305.1"/>
    </source>
</evidence>
<organism evidence="1 2">
    <name type="scientific">Marinobacter aromaticivorans</name>
    <dbReference type="NCBI Taxonomy" id="1494078"/>
    <lineage>
        <taxon>Bacteria</taxon>
        <taxon>Pseudomonadati</taxon>
        <taxon>Pseudomonadota</taxon>
        <taxon>Gammaproteobacteria</taxon>
        <taxon>Pseudomonadales</taxon>
        <taxon>Marinobacteraceae</taxon>
        <taxon>Marinobacter</taxon>
    </lineage>
</organism>
<comment type="caution">
    <text evidence="1">The sequence shown here is derived from an EMBL/GenBank/DDBJ whole genome shotgun (WGS) entry which is preliminary data.</text>
</comment>
<evidence type="ECO:0000313" key="2">
    <source>
        <dbReference type="Proteomes" id="UP001596506"/>
    </source>
</evidence>
<dbReference type="EMBL" id="JBHTBD010000009">
    <property type="protein sequence ID" value="MFC7296305.1"/>
    <property type="molecule type" value="Genomic_DNA"/>
</dbReference>
<proteinExistence type="predicted"/>
<dbReference type="Proteomes" id="UP001596506">
    <property type="component" value="Unassembled WGS sequence"/>
</dbReference>
<sequence>MNATTKQGEVIGRLCGVHIRDKNGEVLYSFTNIRNGEVFGRIPADETPCGKRDLWVSAGTLEDGTATSDEGEVLFRLV</sequence>
<accession>A0ABW2IYH8</accession>
<reference evidence="2" key="1">
    <citation type="journal article" date="2019" name="Int. J. Syst. Evol. Microbiol.">
        <title>The Global Catalogue of Microorganisms (GCM) 10K type strain sequencing project: providing services to taxonomists for standard genome sequencing and annotation.</title>
        <authorList>
            <consortium name="The Broad Institute Genomics Platform"/>
            <consortium name="The Broad Institute Genome Sequencing Center for Infectious Disease"/>
            <person name="Wu L."/>
            <person name="Ma J."/>
        </authorList>
    </citation>
    <scope>NUCLEOTIDE SEQUENCE [LARGE SCALE GENOMIC DNA]</scope>
    <source>
        <strain evidence="2">CCUG 60559</strain>
    </source>
</reference>
<keyword evidence="2" id="KW-1185">Reference proteome</keyword>